<name>A0A3B0TY67_9ZZZZ</name>
<sequence length="126" mass="14843">MINDKKQIDYWINGAEDDIITAEILIQRDRLLHGLFFCHLVIEKAIKAHIVKGTKEIAPRSHNLIYLSEKAKLTFEEDKDIFLGILMKYQLQGRYPDYNPVIPNKGKVLDYLNKTKELMEWLKEKL</sequence>
<dbReference type="AlphaFoldDB" id="A0A3B0TY67"/>
<dbReference type="Pfam" id="PF05168">
    <property type="entry name" value="HEPN"/>
    <property type="match status" value="1"/>
</dbReference>
<feature type="domain" description="HEPN" evidence="1">
    <location>
        <begin position="12"/>
        <end position="122"/>
    </location>
</feature>
<proteinExistence type="predicted"/>
<reference evidence="2" key="1">
    <citation type="submission" date="2018-06" db="EMBL/GenBank/DDBJ databases">
        <authorList>
            <person name="Zhirakovskaya E."/>
        </authorList>
    </citation>
    <scope>NUCLEOTIDE SEQUENCE</scope>
</reference>
<dbReference type="InterPro" id="IPR007842">
    <property type="entry name" value="HEPN_dom"/>
</dbReference>
<dbReference type="SMART" id="SM00748">
    <property type="entry name" value="HEPN"/>
    <property type="match status" value="1"/>
</dbReference>
<evidence type="ECO:0000313" key="2">
    <source>
        <dbReference type="EMBL" id="VAW23495.1"/>
    </source>
</evidence>
<organism evidence="2">
    <name type="scientific">hydrothermal vent metagenome</name>
    <dbReference type="NCBI Taxonomy" id="652676"/>
    <lineage>
        <taxon>unclassified sequences</taxon>
        <taxon>metagenomes</taxon>
        <taxon>ecological metagenomes</taxon>
    </lineage>
</organism>
<protein>
    <recommendedName>
        <fullName evidence="1">HEPN domain-containing protein</fullName>
    </recommendedName>
</protein>
<dbReference type="PROSITE" id="PS50910">
    <property type="entry name" value="HEPN"/>
    <property type="match status" value="1"/>
</dbReference>
<gene>
    <name evidence="2" type="ORF">MNBD_BACTEROID01-2565</name>
</gene>
<accession>A0A3B0TY67</accession>
<dbReference type="SUPFAM" id="SSF81593">
    <property type="entry name" value="Nucleotidyltransferase substrate binding subunit/domain"/>
    <property type="match status" value="1"/>
</dbReference>
<dbReference type="EMBL" id="UOEP01000198">
    <property type="protein sequence ID" value="VAW23495.1"/>
    <property type="molecule type" value="Genomic_DNA"/>
</dbReference>
<dbReference type="Gene3D" id="1.20.120.330">
    <property type="entry name" value="Nucleotidyltransferases domain 2"/>
    <property type="match status" value="1"/>
</dbReference>
<evidence type="ECO:0000259" key="1">
    <source>
        <dbReference type="PROSITE" id="PS50910"/>
    </source>
</evidence>